<accession>A0A8J2X3M2</accession>
<keyword evidence="6" id="KW-0862">Zinc</keyword>
<dbReference type="Gene3D" id="3.30.980.10">
    <property type="entry name" value="Threonyl-trna Synthetase, Chain A, domain 2"/>
    <property type="match status" value="1"/>
</dbReference>
<evidence type="ECO:0000256" key="3">
    <source>
        <dbReference type="ARBA" id="ARBA00004496"/>
    </source>
</evidence>
<dbReference type="InterPro" id="IPR051335">
    <property type="entry name" value="Alanyl-tRNA_Editing_Enzymes"/>
</dbReference>
<dbReference type="GO" id="GO:0006419">
    <property type="term" value="P:alanyl-tRNA aminoacylation"/>
    <property type="evidence" value="ECO:0007669"/>
    <property type="project" value="InterPro"/>
</dbReference>
<proteinExistence type="inferred from homology"/>
<comment type="subcellular location">
    <subcellularLocation>
        <location evidence="3">Cytoplasm</location>
    </subcellularLocation>
    <subcellularLocation>
        <location evidence="2">Plastid</location>
        <location evidence="2">Chloroplast</location>
    </subcellularLocation>
</comment>
<comment type="caution">
    <text evidence="8">The sequence shown here is derived from an EMBL/GenBank/DDBJ whole genome shotgun (WGS) entry which is preliminary data.</text>
</comment>
<dbReference type="Gene3D" id="2.40.30.130">
    <property type="match status" value="1"/>
</dbReference>
<dbReference type="EMBL" id="CAKKNE010000006">
    <property type="protein sequence ID" value="CAH0379741.1"/>
    <property type="molecule type" value="Genomic_DNA"/>
</dbReference>
<evidence type="ECO:0000313" key="8">
    <source>
        <dbReference type="EMBL" id="CAH0379741.1"/>
    </source>
</evidence>
<dbReference type="InterPro" id="IPR018165">
    <property type="entry name" value="Ala-tRNA-synth_IIc_core"/>
</dbReference>
<dbReference type="GO" id="GO:0004813">
    <property type="term" value="F:alanine-tRNA ligase activity"/>
    <property type="evidence" value="ECO:0007669"/>
    <property type="project" value="InterPro"/>
</dbReference>
<dbReference type="GO" id="GO:0009507">
    <property type="term" value="C:chloroplast"/>
    <property type="evidence" value="ECO:0007669"/>
    <property type="project" value="UniProtKB-SubCell"/>
</dbReference>
<dbReference type="SUPFAM" id="SSF50447">
    <property type="entry name" value="Translation proteins"/>
    <property type="match status" value="1"/>
</dbReference>
<evidence type="ECO:0000256" key="2">
    <source>
        <dbReference type="ARBA" id="ARBA00004229"/>
    </source>
</evidence>
<keyword evidence="5" id="KW-0479">Metal-binding</keyword>
<dbReference type="InterPro" id="IPR009000">
    <property type="entry name" value="Transl_B-barrel_sf"/>
</dbReference>
<dbReference type="InterPro" id="IPR012947">
    <property type="entry name" value="tRNA_SAD"/>
</dbReference>
<evidence type="ECO:0000256" key="5">
    <source>
        <dbReference type="ARBA" id="ARBA00022723"/>
    </source>
</evidence>
<evidence type="ECO:0000256" key="4">
    <source>
        <dbReference type="ARBA" id="ARBA00008429"/>
    </source>
</evidence>
<dbReference type="GO" id="GO:0046872">
    <property type="term" value="F:metal ion binding"/>
    <property type="evidence" value="ECO:0007669"/>
    <property type="project" value="UniProtKB-KW"/>
</dbReference>
<dbReference type="OrthoDB" id="288942at2759"/>
<evidence type="ECO:0000256" key="6">
    <source>
        <dbReference type="ARBA" id="ARBA00022833"/>
    </source>
</evidence>
<feature type="domain" description="Alanyl-transfer RNA synthetases family profile" evidence="7">
    <location>
        <begin position="87"/>
        <end position="301"/>
    </location>
</feature>
<dbReference type="Proteomes" id="UP000789595">
    <property type="component" value="Unassembled WGS sequence"/>
</dbReference>
<dbReference type="GO" id="GO:0003676">
    <property type="term" value="F:nucleic acid binding"/>
    <property type="evidence" value="ECO:0007669"/>
    <property type="project" value="InterPro"/>
</dbReference>
<dbReference type="AlphaFoldDB" id="A0A8J2X3M2"/>
<gene>
    <name evidence="8" type="ORF">PECAL_6P13750</name>
</gene>
<keyword evidence="9" id="KW-1185">Reference proteome</keyword>
<comment type="similarity">
    <text evidence="4">Belongs to the class-II aminoacyl-tRNA synthetase family. Alax-L subfamily.</text>
</comment>
<dbReference type="InterPro" id="IPR018163">
    <property type="entry name" value="Thr/Ala-tRNA-synth_IIc_edit"/>
</dbReference>
<evidence type="ECO:0000259" key="7">
    <source>
        <dbReference type="PROSITE" id="PS50860"/>
    </source>
</evidence>
<protein>
    <recommendedName>
        <fullName evidence="7">Alanyl-transfer RNA synthetases family profile domain-containing protein</fullName>
    </recommendedName>
</protein>
<dbReference type="SMART" id="SM00863">
    <property type="entry name" value="tRNA_SAD"/>
    <property type="match status" value="1"/>
</dbReference>
<evidence type="ECO:0000313" key="9">
    <source>
        <dbReference type="Proteomes" id="UP000789595"/>
    </source>
</evidence>
<sequence length="466" mass="49781">MRVNWLICATQAAAFVRTQRRPATHSTMAAAVASNDWKMSCVRCGELMCQKDTYAKSCKATVLRCEKVQPPPSKKKSKSKPKDAYDVVLSDTVLFPEGGGQPFDLGVIGDAAVTQVTNDDGVAVHRVSKPVAVGDEVDVALDWERRWAHATQHTAQHVASAVCEDWLGAPTLSWHLGETDATVELGSPFTPAHVPELEDRVNALIRDDIQVETEWHSASDVKDCKVPGLRASSCSLPASVTGPVRLVRISNDVDVNPCCGTHVRNLAHLQAFKVIRTEAKRGGNTLVYFVAGPRLLERLGACIERERQCVETLCTAAETVPDRVRDVVDKSKEALQREKRLQKEVVDLLADKLASMPGRVVAAPKRDSTRDMGEIGKILAGAFDQRRPDAVLVQTFGSKNDGAFLISSATPALVEAAKGSILSALEGRGGGKGGRAQGKCAAVNNVAAAVADAAKALEGLALGAGE</sequence>
<dbReference type="SUPFAM" id="SSF55186">
    <property type="entry name" value="ThrRS/AlaRS common domain"/>
    <property type="match status" value="1"/>
</dbReference>
<dbReference type="GO" id="GO:0005524">
    <property type="term" value="F:ATP binding"/>
    <property type="evidence" value="ECO:0007669"/>
    <property type="project" value="InterPro"/>
</dbReference>
<dbReference type="PANTHER" id="PTHR43462">
    <property type="entry name" value="ALANYL-TRNA EDITING PROTEIN"/>
    <property type="match status" value="1"/>
</dbReference>
<dbReference type="PANTHER" id="PTHR43462:SF1">
    <property type="entry name" value="ALANYL-TRNA EDITING PROTEIN AARSD1"/>
    <property type="match status" value="1"/>
</dbReference>
<name>A0A8J2X3M2_9STRA</name>
<dbReference type="GO" id="GO:0002196">
    <property type="term" value="F:Ser-tRNA(Ala) deacylase activity"/>
    <property type="evidence" value="ECO:0007669"/>
    <property type="project" value="TreeGrafter"/>
</dbReference>
<comment type="cofactor">
    <cofactor evidence="1">
        <name>Zn(2+)</name>
        <dbReference type="ChEBI" id="CHEBI:29105"/>
    </cofactor>
</comment>
<organism evidence="8 9">
    <name type="scientific">Pelagomonas calceolata</name>
    <dbReference type="NCBI Taxonomy" id="35677"/>
    <lineage>
        <taxon>Eukaryota</taxon>
        <taxon>Sar</taxon>
        <taxon>Stramenopiles</taxon>
        <taxon>Ochrophyta</taxon>
        <taxon>Pelagophyceae</taxon>
        <taxon>Pelagomonadales</taxon>
        <taxon>Pelagomonadaceae</taxon>
        <taxon>Pelagomonas</taxon>
    </lineage>
</organism>
<dbReference type="PROSITE" id="PS50860">
    <property type="entry name" value="AA_TRNA_LIGASE_II_ALA"/>
    <property type="match status" value="1"/>
</dbReference>
<evidence type="ECO:0000256" key="1">
    <source>
        <dbReference type="ARBA" id="ARBA00001947"/>
    </source>
</evidence>
<dbReference type="Pfam" id="PF07973">
    <property type="entry name" value="tRNA_SAD"/>
    <property type="match status" value="1"/>
</dbReference>
<reference evidence="8" key="1">
    <citation type="submission" date="2021-11" db="EMBL/GenBank/DDBJ databases">
        <authorList>
            <consortium name="Genoscope - CEA"/>
            <person name="William W."/>
        </authorList>
    </citation>
    <scope>NUCLEOTIDE SEQUENCE</scope>
</reference>